<evidence type="ECO:0000256" key="1">
    <source>
        <dbReference type="SAM" id="Phobius"/>
    </source>
</evidence>
<gene>
    <name evidence="3" type="ORF">CANCADRAFT_57327</name>
</gene>
<accession>A0A1E4TGU9</accession>
<name>A0A1E4TGU9_9ASCO</name>
<evidence type="ECO:0000313" key="3">
    <source>
        <dbReference type="EMBL" id="ODV90943.1"/>
    </source>
</evidence>
<keyword evidence="1" id="KW-0812">Transmembrane</keyword>
<proteinExistence type="predicted"/>
<keyword evidence="1" id="KW-0472">Membrane</keyword>
<dbReference type="InterPro" id="IPR013715">
    <property type="entry name" value="DUF1746"/>
</dbReference>
<evidence type="ECO:0000259" key="2">
    <source>
        <dbReference type="Pfam" id="PF08508"/>
    </source>
</evidence>
<protein>
    <recommendedName>
        <fullName evidence="2">DUF1746 domain-containing protein</fullName>
    </recommendedName>
</protein>
<keyword evidence="4" id="KW-1185">Reference proteome</keyword>
<dbReference type="AlphaFoldDB" id="A0A1E4TGU9"/>
<feature type="domain" description="DUF1746" evidence="2">
    <location>
        <begin position="20"/>
        <end position="131"/>
    </location>
</feature>
<evidence type="ECO:0000313" key="4">
    <source>
        <dbReference type="Proteomes" id="UP000095023"/>
    </source>
</evidence>
<reference evidence="4" key="1">
    <citation type="submission" date="2016-02" db="EMBL/GenBank/DDBJ databases">
        <title>Comparative genomics of biotechnologically important yeasts.</title>
        <authorList>
            <consortium name="DOE Joint Genome Institute"/>
            <person name="Riley R."/>
            <person name="Haridas S."/>
            <person name="Wolfe K.H."/>
            <person name="Lopes M.R."/>
            <person name="Hittinger C.T."/>
            <person name="Goker M."/>
            <person name="Salamov A."/>
            <person name="Wisecaver J."/>
            <person name="Long T.M."/>
            <person name="Aerts A.L."/>
            <person name="Barry K."/>
            <person name="Choi C."/>
            <person name="Clum A."/>
            <person name="Coughlan A.Y."/>
            <person name="Deshpande S."/>
            <person name="Douglass A.P."/>
            <person name="Hanson S.J."/>
            <person name="Klenk H.-P."/>
            <person name="Labutti K."/>
            <person name="Lapidus A."/>
            <person name="Lindquist E."/>
            <person name="Lipzen A."/>
            <person name="Meier-Kolthoff J.P."/>
            <person name="Ohm R.A."/>
            <person name="Otillar R.P."/>
            <person name="Pangilinan J."/>
            <person name="Peng Y."/>
            <person name="Rokas A."/>
            <person name="Rosa C.A."/>
            <person name="Scheuner C."/>
            <person name="Sibirny A.A."/>
            <person name="Slot J.C."/>
            <person name="Stielow J.B."/>
            <person name="Sun H."/>
            <person name="Kurtzman C.P."/>
            <person name="Blackwell M."/>
            <person name="Jeffries T.W."/>
            <person name="Grigoriev I.V."/>
        </authorList>
    </citation>
    <scope>NUCLEOTIDE SEQUENCE [LARGE SCALE GENOMIC DNA]</scope>
    <source>
        <strain evidence="4">NRRL Y-17796</strain>
    </source>
</reference>
<organism evidence="3 4">
    <name type="scientific">Tortispora caseinolytica NRRL Y-17796</name>
    <dbReference type="NCBI Taxonomy" id="767744"/>
    <lineage>
        <taxon>Eukaryota</taxon>
        <taxon>Fungi</taxon>
        <taxon>Dikarya</taxon>
        <taxon>Ascomycota</taxon>
        <taxon>Saccharomycotina</taxon>
        <taxon>Trigonopsidomycetes</taxon>
        <taxon>Trigonopsidales</taxon>
        <taxon>Trigonopsidaceae</taxon>
        <taxon>Tortispora</taxon>
    </lineage>
</organism>
<keyword evidence="1" id="KW-1133">Transmembrane helix</keyword>
<dbReference type="Pfam" id="PF08508">
    <property type="entry name" value="DUF1746"/>
    <property type="match status" value="1"/>
</dbReference>
<dbReference type="Proteomes" id="UP000095023">
    <property type="component" value="Unassembled WGS sequence"/>
</dbReference>
<sequence>MSNITAIKSKEYLRRLSMALDAGIAILLISEYYIDHSLVWLAVRLSLVGMGHLMLTMPISSDQSFLRSVLLIYTGRILSRSRIETDASTNLTNRKYYHHNASMIDFIGQSATTAAIIPYLFDVTACFLQIVTFIVYIRRKNFTEESIPESRHNPYIGSSLAISMSFNDFIQILLKTDPTTNEQSAA</sequence>
<feature type="transmembrane region" description="Helical" evidence="1">
    <location>
        <begin position="116"/>
        <end position="137"/>
    </location>
</feature>
<feature type="transmembrane region" description="Helical" evidence="1">
    <location>
        <begin position="12"/>
        <end position="34"/>
    </location>
</feature>
<dbReference type="EMBL" id="KV453842">
    <property type="protein sequence ID" value="ODV90943.1"/>
    <property type="molecule type" value="Genomic_DNA"/>
</dbReference>